<evidence type="ECO:0000313" key="1">
    <source>
        <dbReference type="EMBL" id="ATB32391.1"/>
    </source>
</evidence>
<organism evidence="1 2">
    <name type="scientific">Melittangium boletus DSM 14713</name>
    <dbReference type="NCBI Taxonomy" id="1294270"/>
    <lineage>
        <taxon>Bacteria</taxon>
        <taxon>Pseudomonadati</taxon>
        <taxon>Myxococcota</taxon>
        <taxon>Myxococcia</taxon>
        <taxon>Myxococcales</taxon>
        <taxon>Cystobacterineae</taxon>
        <taxon>Archangiaceae</taxon>
        <taxon>Melittangium</taxon>
    </lineage>
</organism>
<proteinExistence type="predicted"/>
<sequence>MANYLRRSRARRRLRAAFFEPARLDSFFLLRFPF</sequence>
<dbReference type="AlphaFoldDB" id="A0A250IMH9"/>
<gene>
    <name evidence="1" type="ORF">MEBOL_005869</name>
</gene>
<dbReference type="Proteomes" id="UP000217289">
    <property type="component" value="Chromosome"/>
</dbReference>
<keyword evidence="2" id="KW-1185">Reference proteome</keyword>
<evidence type="ECO:0000313" key="2">
    <source>
        <dbReference type="Proteomes" id="UP000217289"/>
    </source>
</evidence>
<protein>
    <submittedName>
        <fullName evidence="1">Uncharacterized protein</fullName>
    </submittedName>
</protein>
<dbReference type="EMBL" id="CP022163">
    <property type="protein sequence ID" value="ATB32391.1"/>
    <property type="molecule type" value="Genomic_DNA"/>
</dbReference>
<dbReference type="KEGG" id="mbd:MEBOL_005869"/>
<reference evidence="1 2" key="1">
    <citation type="submission" date="2017-06" db="EMBL/GenBank/DDBJ databases">
        <authorList>
            <person name="Kim H.J."/>
            <person name="Triplett B.A."/>
        </authorList>
    </citation>
    <scope>NUCLEOTIDE SEQUENCE [LARGE SCALE GENOMIC DNA]</scope>
    <source>
        <strain evidence="1 2">DSM 14713</strain>
    </source>
</reference>
<name>A0A250IMH9_9BACT</name>
<accession>A0A250IMH9</accession>